<evidence type="ECO:0000259" key="1">
    <source>
        <dbReference type="Pfam" id="PF08348"/>
    </source>
</evidence>
<evidence type="ECO:0000313" key="3">
    <source>
        <dbReference type="EMBL" id="MBU9738483.1"/>
    </source>
</evidence>
<proteinExistence type="predicted"/>
<dbReference type="EMBL" id="JAHQCW010000035">
    <property type="protein sequence ID" value="MBU9738483.1"/>
    <property type="molecule type" value="Genomic_DNA"/>
</dbReference>
<dbReference type="Pfam" id="PF08348">
    <property type="entry name" value="PAS_6"/>
    <property type="match status" value="1"/>
</dbReference>
<evidence type="ECO:0000313" key="4">
    <source>
        <dbReference type="Proteomes" id="UP000712157"/>
    </source>
</evidence>
<dbReference type="RefSeq" id="WP_158348187.1">
    <property type="nucleotide sequence ID" value="NZ_JAHQCW010000035.1"/>
</dbReference>
<name>A0A949NHM0_9FIRM</name>
<dbReference type="Proteomes" id="UP000712157">
    <property type="component" value="Unassembled WGS sequence"/>
</dbReference>
<feature type="domain" description="Transcriptional regulator DauR-like HTH" evidence="2">
    <location>
        <begin position="164"/>
        <end position="215"/>
    </location>
</feature>
<dbReference type="AlphaFoldDB" id="A0A949NHM0"/>
<reference evidence="3" key="1">
    <citation type="submission" date="2021-06" db="EMBL/GenBank/DDBJ databases">
        <title>Description of novel taxa of the family Lachnospiraceae.</title>
        <authorList>
            <person name="Chaplin A.V."/>
            <person name="Sokolova S.R."/>
            <person name="Pikina A.P."/>
            <person name="Korzhanova M."/>
            <person name="Belova V."/>
            <person name="Korostin D."/>
            <person name="Efimov B.A."/>
        </authorList>
    </citation>
    <scope>NUCLEOTIDE SEQUENCE</scope>
    <source>
        <strain evidence="3">ASD5720</strain>
    </source>
</reference>
<protein>
    <submittedName>
        <fullName evidence="3">PAS domain-containing protein</fullName>
    </submittedName>
</protein>
<dbReference type="PANTHER" id="PTHR35568">
    <property type="entry name" value="TRANSCRIPTIONAL REGULATOR DAUR"/>
    <property type="match status" value="1"/>
</dbReference>
<keyword evidence="4" id="KW-1185">Reference proteome</keyword>
<dbReference type="InterPro" id="IPR039446">
    <property type="entry name" value="DauR-like"/>
</dbReference>
<dbReference type="PANTHER" id="PTHR35568:SF1">
    <property type="entry name" value="TRANSCRIPTIONAL REGULATOR DAUR"/>
    <property type="match status" value="1"/>
</dbReference>
<sequence length="218" mass="24235">MKYEQNMVLTETDHAILEAFKTYVEGLSDYLGEGYEIVLHSLENLDQSVIKIINGHYTGRKEGAPITDLALTMLANISQDERMPYATYFAKNKNGAPIKASTIAIRGEGGRIIGLMCMNFYLDMPLSSLIHSFSPDVKNDSVSETFAENVSEVIEKAVIQEKATVISDKDISPSNVNKEIISRLNERGIFNLKDGVGQVAEMLGLSKNTVYLHLRNQK</sequence>
<dbReference type="Pfam" id="PF13309">
    <property type="entry name" value="HTH_22"/>
    <property type="match status" value="1"/>
</dbReference>
<dbReference type="InterPro" id="IPR039445">
    <property type="entry name" value="DauR-like_HTH"/>
</dbReference>
<comment type="caution">
    <text evidence="3">The sequence shown here is derived from an EMBL/GenBank/DDBJ whole genome shotgun (WGS) entry which is preliminary data.</text>
</comment>
<feature type="domain" description="YheO-like" evidence="1">
    <location>
        <begin position="17"/>
        <end position="124"/>
    </location>
</feature>
<dbReference type="InterPro" id="IPR013559">
    <property type="entry name" value="YheO"/>
</dbReference>
<evidence type="ECO:0000259" key="2">
    <source>
        <dbReference type="Pfam" id="PF13309"/>
    </source>
</evidence>
<gene>
    <name evidence="3" type="ORF">KTH89_18225</name>
</gene>
<accession>A0A949NHM0</accession>
<organism evidence="3 4">
    <name type="scientific">Diplocloster agilis</name>
    <dbReference type="NCBI Taxonomy" id="2850323"/>
    <lineage>
        <taxon>Bacteria</taxon>
        <taxon>Bacillati</taxon>
        <taxon>Bacillota</taxon>
        <taxon>Clostridia</taxon>
        <taxon>Lachnospirales</taxon>
        <taxon>Lachnospiraceae</taxon>
        <taxon>Diplocloster</taxon>
    </lineage>
</organism>